<comment type="caution">
    <text evidence="1">The sequence shown here is derived from an EMBL/GenBank/DDBJ whole genome shotgun (WGS) entry which is preliminary data.</text>
</comment>
<evidence type="ECO:0000313" key="1">
    <source>
        <dbReference type="EMBL" id="MBB3868677.1"/>
    </source>
</evidence>
<dbReference type="EMBL" id="JACICZ010000004">
    <property type="protein sequence ID" value="MBB3868677.1"/>
    <property type="molecule type" value="Genomic_DNA"/>
</dbReference>
<accession>A0A6G9J012</accession>
<sequence>MKKVSRLGAILFFVAIFMFGTHGYDAEAAVRWGKLELKKGMIGKITVVSDTELYRWTAPDKLTVIGKLKKGQEYRVYSSKTIKGSVFYGVGGGTYVKKTANIRYTPLSKEQFISLVKQALKGHYVIVDDGQYVPFVIEKQKGNRLFGWYLYNGEGSLPIEGELSGNVVTLRVYFEDDYAHILDSISYLQEYKVPKEEIEEIAEQLVNNDDYYMQFQFTIADSPTEFSGQFRFVDLYLDDRYDVVSTELGEPFAIQVKKLD</sequence>
<name>A0A6G9J012_9BACL</name>
<dbReference type="AlphaFoldDB" id="A0A6G9J012"/>
<reference evidence="1 2" key="1">
    <citation type="submission" date="2020-08" db="EMBL/GenBank/DDBJ databases">
        <title>Genomic Encyclopedia of Type Strains, Phase IV (KMG-IV): sequencing the most valuable type-strain genomes for metagenomic binning, comparative biology and taxonomic classification.</title>
        <authorList>
            <person name="Goeker M."/>
        </authorList>
    </citation>
    <scope>NUCLEOTIDE SEQUENCE [LARGE SCALE GENOMIC DNA]</scope>
    <source>
        <strain evidence="1 2">DSM 14590</strain>
    </source>
</reference>
<keyword evidence="2" id="KW-1185">Reference proteome</keyword>
<dbReference type="Proteomes" id="UP000613002">
    <property type="component" value="Unassembled WGS sequence"/>
</dbReference>
<dbReference type="RefSeq" id="WP_062755547.1">
    <property type="nucleotide sequence ID" value="NZ_BDAQ01000011.1"/>
</dbReference>
<gene>
    <name evidence="1" type="ORF">HNR78_001560</name>
</gene>
<protein>
    <submittedName>
        <fullName evidence="1">Uncharacterized protein</fullName>
    </submittedName>
</protein>
<proteinExistence type="predicted"/>
<organism evidence="1 2">
    <name type="scientific">Parageobacillus toebii NBRC 107807</name>
    <dbReference type="NCBI Taxonomy" id="1223503"/>
    <lineage>
        <taxon>Bacteria</taxon>
        <taxon>Bacillati</taxon>
        <taxon>Bacillota</taxon>
        <taxon>Bacilli</taxon>
        <taxon>Bacillales</taxon>
        <taxon>Anoxybacillaceae</taxon>
        <taxon>Parageobacillus</taxon>
    </lineage>
</organism>
<evidence type="ECO:0000313" key="2">
    <source>
        <dbReference type="Proteomes" id="UP000613002"/>
    </source>
</evidence>